<proteinExistence type="predicted"/>
<gene>
    <name evidence="1" type="ORF">ALSL_2526</name>
</gene>
<dbReference type="AlphaFoldDB" id="A0A2Z6E7N9"/>
<organism evidence="1 2">
    <name type="scientific">Aerosticca soli</name>
    <dbReference type="NCBI Taxonomy" id="2010829"/>
    <lineage>
        <taxon>Bacteria</taxon>
        <taxon>Pseudomonadati</taxon>
        <taxon>Pseudomonadota</taxon>
        <taxon>Gammaproteobacteria</taxon>
        <taxon>Lysobacterales</taxon>
        <taxon>Rhodanobacteraceae</taxon>
        <taxon>Aerosticca</taxon>
    </lineage>
</organism>
<dbReference type="KEGG" id="rbd:ALSL_2526"/>
<dbReference type="RefSeq" id="WP_231700229.1">
    <property type="nucleotide sequence ID" value="NZ_AP018560.1"/>
</dbReference>
<dbReference type="EMBL" id="AP018560">
    <property type="protein sequence ID" value="BBD81150.1"/>
    <property type="molecule type" value="Genomic_DNA"/>
</dbReference>
<dbReference type="InterPro" id="IPR009367">
    <property type="entry name" value="Elm1-like"/>
</dbReference>
<dbReference type="Proteomes" id="UP000270530">
    <property type="component" value="Chromosome"/>
</dbReference>
<keyword evidence="2" id="KW-1185">Reference proteome</keyword>
<reference evidence="2" key="1">
    <citation type="submission" date="2018-04" db="EMBL/GenBank/DDBJ databases">
        <authorList>
            <person name="Watanabe M."/>
            <person name="Kojima H."/>
        </authorList>
    </citation>
    <scope>NUCLEOTIDE SEQUENCE [LARGE SCALE GENOMIC DNA]</scope>
    <source>
        <strain evidence="2">Dysh456</strain>
    </source>
</reference>
<sequence>MSEKTVQDVATMPMCWVITDRAAGHQRQALALAGALGLPTRHLVLEPRAPWAWFAPRRLPGGRLALTPAARRLFAPPWPALAIGCGRGAALLTRLLGRLQPDCYRVQLLDPRIAPGHWDCVIAPAHDRLAGANVLTTLGALNPIDDDWLAAGRAAFPALAALPAPRLGVLLGGPRRDLAFDEAYVDALAARLRTWVAGSGGSLLTVASRRTPPALARRLRAALSALPGLHWTGAGDGPNPYQGVLGWADRLLVTPDSVSMLSEACAVGCPVASFAPAPLPAKLERLHRALRAGGHLGDLDQDRRVPPLREAGVIAQAVLDRFAARASPGRAS</sequence>
<dbReference type="PANTHER" id="PTHR33986:SF15">
    <property type="entry name" value="MITOCHONDRIAL FISSION PROTEIN ELM1"/>
    <property type="match status" value="1"/>
</dbReference>
<dbReference type="Pfam" id="PF06258">
    <property type="entry name" value="Mito_fiss_Elm1"/>
    <property type="match status" value="1"/>
</dbReference>
<name>A0A2Z6E7N9_9GAMM</name>
<protein>
    <submittedName>
        <fullName evidence="1">DUF1022 domain-containing protein</fullName>
    </submittedName>
</protein>
<evidence type="ECO:0000313" key="1">
    <source>
        <dbReference type="EMBL" id="BBD81150.1"/>
    </source>
</evidence>
<dbReference type="PANTHER" id="PTHR33986">
    <property type="entry name" value="OS02G0535700 PROTEIN"/>
    <property type="match status" value="1"/>
</dbReference>
<reference evidence="2" key="2">
    <citation type="submission" date="2018-06" db="EMBL/GenBank/DDBJ databases">
        <title>Genome sequence of Rhodanobacteraceae bacterium strain Dysh456.</title>
        <authorList>
            <person name="Fukui M."/>
        </authorList>
    </citation>
    <scope>NUCLEOTIDE SEQUENCE [LARGE SCALE GENOMIC DNA]</scope>
    <source>
        <strain evidence="2">Dysh456</strain>
    </source>
</reference>
<accession>A0A2Z6E7N9</accession>
<evidence type="ECO:0000313" key="2">
    <source>
        <dbReference type="Proteomes" id="UP000270530"/>
    </source>
</evidence>